<comment type="caution">
    <text evidence="1">The sequence shown here is derived from an EMBL/GenBank/DDBJ whole genome shotgun (WGS) entry which is preliminary data.</text>
</comment>
<sequence>STGSGRGIGYVSSLIDIYRDFCDFVKCMYWYVLSEVNNFGLLRGFLCLSVLASESVESAISLQLDK</sequence>
<keyword evidence="2" id="KW-1185">Reference proteome</keyword>
<evidence type="ECO:0000313" key="2">
    <source>
        <dbReference type="Proteomes" id="UP000789366"/>
    </source>
</evidence>
<name>A0ACA9PVR4_9GLOM</name>
<feature type="non-terminal residue" evidence="1">
    <location>
        <position position="1"/>
    </location>
</feature>
<evidence type="ECO:0000313" key="1">
    <source>
        <dbReference type="EMBL" id="CAG8723184.1"/>
    </source>
</evidence>
<dbReference type="Proteomes" id="UP000789366">
    <property type="component" value="Unassembled WGS sequence"/>
</dbReference>
<feature type="non-terminal residue" evidence="1">
    <location>
        <position position="66"/>
    </location>
</feature>
<protein>
    <submittedName>
        <fullName evidence="1">14502_t:CDS:1</fullName>
    </submittedName>
</protein>
<organism evidence="1 2">
    <name type="scientific">Cetraspora pellucida</name>
    <dbReference type="NCBI Taxonomy" id="1433469"/>
    <lineage>
        <taxon>Eukaryota</taxon>
        <taxon>Fungi</taxon>
        <taxon>Fungi incertae sedis</taxon>
        <taxon>Mucoromycota</taxon>
        <taxon>Glomeromycotina</taxon>
        <taxon>Glomeromycetes</taxon>
        <taxon>Diversisporales</taxon>
        <taxon>Gigasporaceae</taxon>
        <taxon>Cetraspora</taxon>
    </lineage>
</organism>
<gene>
    <name evidence="1" type="ORF">SPELUC_LOCUS12571</name>
</gene>
<accession>A0ACA9PVR4</accession>
<reference evidence="1" key="1">
    <citation type="submission" date="2021-06" db="EMBL/GenBank/DDBJ databases">
        <authorList>
            <person name="Kallberg Y."/>
            <person name="Tangrot J."/>
            <person name="Rosling A."/>
        </authorList>
    </citation>
    <scope>NUCLEOTIDE SEQUENCE</scope>
    <source>
        <strain evidence="1">28 12/20/2015</strain>
    </source>
</reference>
<dbReference type="EMBL" id="CAJVPW010030177">
    <property type="protein sequence ID" value="CAG8723184.1"/>
    <property type="molecule type" value="Genomic_DNA"/>
</dbReference>
<proteinExistence type="predicted"/>